<dbReference type="FunFam" id="1.10.238.10:FF:000015">
    <property type="entry name" value="Calcium-dependent protein kinase 1"/>
    <property type="match status" value="1"/>
</dbReference>
<accession>A0A317Y6N0</accession>
<feature type="domain" description="EF-hand" evidence="17">
    <location>
        <begin position="432"/>
        <end position="463"/>
    </location>
</feature>
<dbReference type="InterPro" id="IPR011009">
    <property type="entry name" value="Kinase-like_dom_sf"/>
</dbReference>
<feature type="region of interest" description="Disordered" evidence="15">
    <location>
        <begin position="29"/>
        <end position="119"/>
    </location>
</feature>
<keyword evidence="9 13" id="KW-0067">ATP-binding</keyword>
<dbReference type="Gene3D" id="1.10.238.10">
    <property type="entry name" value="EF-hand"/>
    <property type="match status" value="2"/>
</dbReference>
<feature type="binding site" evidence="13">
    <location>
        <position position="176"/>
    </location>
    <ligand>
        <name>ATP</name>
        <dbReference type="ChEBI" id="CHEBI:30616"/>
    </ligand>
</feature>
<keyword evidence="6 13" id="KW-0547">Nucleotide-binding</keyword>
<keyword evidence="5" id="KW-0677">Repeat</keyword>
<evidence type="ECO:0000256" key="5">
    <source>
        <dbReference type="ARBA" id="ARBA00022737"/>
    </source>
</evidence>
<evidence type="ECO:0000256" key="2">
    <source>
        <dbReference type="ARBA" id="ARBA00022527"/>
    </source>
</evidence>
<comment type="similarity">
    <text evidence="10">Belongs to the protein kinase superfamily. Ser/Thr protein kinase family. CDPK subfamily.</text>
</comment>
<dbReference type="PROSITE" id="PS50222">
    <property type="entry name" value="EF_HAND_2"/>
    <property type="match status" value="4"/>
</dbReference>
<dbReference type="PANTHER" id="PTHR24349">
    <property type="entry name" value="SERINE/THREONINE-PROTEIN KINASE"/>
    <property type="match status" value="1"/>
</dbReference>
<dbReference type="EC" id="2.7.11.1" evidence="1"/>
<evidence type="ECO:0000256" key="1">
    <source>
        <dbReference type="ARBA" id="ARBA00012513"/>
    </source>
</evidence>
<evidence type="ECO:0000256" key="3">
    <source>
        <dbReference type="ARBA" id="ARBA00022679"/>
    </source>
</evidence>
<evidence type="ECO:0000259" key="17">
    <source>
        <dbReference type="PROSITE" id="PS50222"/>
    </source>
</evidence>
<dbReference type="InterPro" id="IPR008271">
    <property type="entry name" value="Ser/Thr_kinase_AS"/>
</dbReference>
<dbReference type="EMBL" id="NCVQ01000001">
    <property type="protein sequence ID" value="PWZ54350.1"/>
    <property type="molecule type" value="Genomic_DNA"/>
</dbReference>
<dbReference type="InterPro" id="IPR018247">
    <property type="entry name" value="EF_Hand_1_Ca_BS"/>
</dbReference>
<feature type="domain" description="Protein kinase" evidence="16">
    <location>
        <begin position="143"/>
        <end position="406"/>
    </location>
</feature>
<reference evidence="18" key="1">
    <citation type="journal article" date="2018" name="Nat. Genet.">
        <title>Extensive intraspecific gene order and gene structural variations between Mo17 and other maize genomes.</title>
        <authorList>
            <person name="Sun S."/>
            <person name="Zhou Y."/>
            <person name="Chen J."/>
            <person name="Shi J."/>
            <person name="Zhao H."/>
            <person name="Zhao H."/>
            <person name="Song W."/>
            <person name="Zhang M."/>
            <person name="Cui Y."/>
            <person name="Dong X."/>
            <person name="Liu H."/>
            <person name="Ma X."/>
            <person name="Jiao Y."/>
            <person name="Wang B."/>
            <person name="Wei X."/>
            <person name="Stein J.C."/>
            <person name="Glaubitz J.C."/>
            <person name="Lu F."/>
            <person name="Yu G."/>
            <person name="Liang C."/>
            <person name="Fengler K."/>
            <person name="Li B."/>
            <person name="Rafalski A."/>
            <person name="Schnable P.S."/>
            <person name="Ware D.H."/>
            <person name="Buckler E.S."/>
            <person name="Lai J."/>
        </authorList>
    </citation>
    <scope>NUCLEOTIDE SEQUENCE [LARGE SCALE GENOMIC DNA]</scope>
    <source>
        <tissue evidence="18">Seedling</tissue>
    </source>
</reference>
<comment type="catalytic activity">
    <reaction evidence="12">
        <text>L-seryl-[protein] + ATP = O-phospho-L-seryl-[protein] + ADP + H(+)</text>
        <dbReference type="Rhea" id="RHEA:17989"/>
        <dbReference type="Rhea" id="RHEA-COMP:9863"/>
        <dbReference type="Rhea" id="RHEA-COMP:11604"/>
        <dbReference type="ChEBI" id="CHEBI:15378"/>
        <dbReference type="ChEBI" id="CHEBI:29999"/>
        <dbReference type="ChEBI" id="CHEBI:30616"/>
        <dbReference type="ChEBI" id="CHEBI:83421"/>
        <dbReference type="ChEBI" id="CHEBI:456216"/>
        <dbReference type="EC" id="2.7.11.1"/>
    </reaction>
</comment>
<proteinExistence type="inferred from homology"/>
<dbReference type="SMART" id="SM00220">
    <property type="entry name" value="S_TKc"/>
    <property type="match status" value="1"/>
</dbReference>
<evidence type="ECO:0000256" key="13">
    <source>
        <dbReference type="PROSITE-ProRule" id="PRU10141"/>
    </source>
</evidence>
<keyword evidence="8" id="KW-0106">Calcium</keyword>
<dbReference type="FunFam" id="3.30.200.20:FF:000004">
    <property type="entry name" value="Calcium-dependent protein kinase 1"/>
    <property type="match status" value="1"/>
</dbReference>
<evidence type="ECO:0000256" key="8">
    <source>
        <dbReference type="ARBA" id="ARBA00022837"/>
    </source>
</evidence>
<dbReference type="InterPro" id="IPR017441">
    <property type="entry name" value="Protein_kinase_ATP_BS"/>
</dbReference>
<comment type="caution">
    <text evidence="18">The sequence shown here is derived from an EMBL/GenBank/DDBJ whole genome shotgun (WGS) entry which is preliminary data.</text>
</comment>
<dbReference type="PROSITE" id="PS00108">
    <property type="entry name" value="PROTEIN_KINASE_ST"/>
    <property type="match status" value="1"/>
</dbReference>
<dbReference type="GO" id="GO:0005524">
    <property type="term" value="F:ATP binding"/>
    <property type="evidence" value="ECO:0007669"/>
    <property type="project" value="UniProtKB-UniRule"/>
</dbReference>
<feature type="domain" description="EF-hand" evidence="17">
    <location>
        <begin position="394"/>
        <end position="429"/>
    </location>
</feature>
<gene>
    <name evidence="18" type="primary">CPK10_1</name>
    <name evidence="18" type="ORF">Zm00014a_005537</name>
</gene>
<dbReference type="Pfam" id="PF00069">
    <property type="entry name" value="Pkinase"/>
    <property type="match status" value="1"/>
</dbReference>
<evidence type="ECO:0000256" key="9">
    <source>
        <dbReference type="ARBA" id="ARBA00022840"/>
    </source>
</evidence>
<evidence type="ECO:0000256" key="7">
    <source>
        <dbReference type="ARBA" id="ARBA00022777"/>
    </source>
</evidence>
<organism evidence="18">
    <name type="scientific">Zea mays</name>
    <name type="common">Maize</name>
    <dbReference type="NCBI Taxonomy" id="4577"/>
    <lineage>
        <taxon>Eukaryota</taxon>
        <taxon>Viridiplantae</taxon>
        <taxon>Streptophyta</taxon>
        <taxon>Embryophyta</taxon>
        <taxon>Tracheophyta</taxon>
        <taxon>Spermatophyta</taxon>
        <taxon>Magnoliopsida</taxon>
        <taxon>Liliopsida</taxon>
        <taxon>Poales</taxon>
        <taxon>Poaceae</taxon>
        <taxon>PACMAD clade</taxon>
        <taxon>Panicoideae</taxon>
        <taxon>Andropogonodae</taxon>
        <taxon>Andropogoneae</taxon>
        <taxon>Tripsacinae</taxon>
        <taxon>Zea</taxon>
    </lineage>
</organism>
<feature type="domain" description="EF-hand" evidence="17">
    <location>
        <begin position="358"/>
        <end position="393"/>
    </location>
</feature>
<evidence type="ECO:0000256" key="15">
    <source>
        <dbReference type="SAM" id="MobiDB-lite"/>
    </source>
</evidence>
<evidence type="ECO:0000259" key="16">
    <source>
        <dbReference type="PROSITE" id="PS50011"/>
    </source>
</evidence>
<dbReference type="SUPFAM" id="SSF56112">
    <property type="entry name" value="Protein kinase-like (PK-like)"/>
    <property type="match status" value="1"/>
</dbReference>
<feature type="compositionally biased region" description="Low complexity" evidence="15">
    <location>
        <begin position="83"/>
        <end position="109"/>
    </location>
</feature>
<dbReference type="GO" id="GO:0004674">
    <property type="term" value="F:protein serine/threonine kinase activity"/>
    <property type="evidence" value="ECO:0007669"/>
    <property type="project" value="UniProtKB-KW"/>
</dbReference>
<keyword evidence="2 14" id="KW-0723">Serine/threonine-protein kinase</keyword>
<comment type="catalytic activity">
    <reaction evidence="11">
        <text>L-threonyl-[protein] + ATP = O-phospho-L-threonyl-[protein] + ADP + H(+)</text>
        <dbReference type="Rhea" id="RHEA:46608"/>
        <dbReference type="Rhea" id="RHEA-COMP:11060"/>
        <dbReference type="Rhea" id="RHEA-COMP:11605"/>
        <dbReference type="ChEBI" id="CHEBI:15378"/>
        <dbReference type="ChEBI" id="CHEBI:30013"/>
        <dbReference type="ChEBI" id="CHEBI:30616"/>
        <dbReference type="ChEBI" id="CHEBI:61977"/>
        <dbReference type="ChEBI" id="CHEBI:456216"/>
        <dbReference type="EC" id="2.7.11.1"/>
    </reaction>
</comment>
<dbReference type="PROSITE" id="PS00107">
    <property type="entry name" value="PROTEIN_KINASE_ATP"/>
    <property type="match status" value="1"/>
</dbReference>
<dbReference type="AlphaFoldDB" id="A0A317Y6N0"/>
<protein>
    <recommendedName>
        <fullName evidence="1">non-specific serine/threonine protein kinase</fullName>
        <ecNumber evidence="1">2.7.11.1</ecNumber>
    </recommendedName>
</protein>
<dbReference type="Pfam" id="PF13499">
    <property type="entry name" value="EF-hand_7"/>
    <property type="match status" value="2"/>
</dbReference>
<sequence>MGNTCVGPSITKNGFFQSVSTVLWKTSQDGDALPAAGSDANGPGRSQSTPPPALPKPASDVHVAVQSKAPEPVKIAASHSEPAPKAAAPVPASPSPSSSPNSSAEALPTRPRPKAPPVKRVSSAGLLVGSVLKRRTENLKDKYSLGRRLGQGQFGTTYLCVERATGKEFACKSILKRKLVTDDDVEDVRREIQIMHHLAGHPNVISIRGAYEDAVAVHLVMELCGGGELFDRIVQKGHYTERKAAELARVIVGVVEACHSMGVMHRDLKPENFLFADQKEEAALKTIDFGLSIFFHPVIYMFELPALFDDPVSVIAENLSEDEIAGLKEMFKMIDADNSGQITFEELKVGLKKVGANLQESEIYALMQAADVDNNGTIDYGEFIAATLHLNKVEREDHLFAAFQYFDKDGSGYITADELQVACEEFGLGDVQLEDVIGEVDQDNDGRIDYNEFVAMMQKPPPGLPNKKAGLQNSFSIGFREALRMA</sequence>
<dbReference type="SMART" id="SM00054">
    <property type="entry name" value="EFh"/>
    <property type="match status" value="4"/>
</dbReference>
<dbReference type="InterPro" id="IPR050205">
    <property type="entry name" value="CDPK_Ser/Thr_kinases"/>
</dbReference>
<evidence type="ECO:0000256" key="4">
    <source>
        <dbReference type="ARBA" id="ARBA00022723"/>
    </source>
</evidence>
<evidence type="ECO:0000313" key="18">
    <source>
        <dbReference type="EMBL" id="PWZ54350.1"/>
    </source>
</evidence>
<name>A0A317Y6N0_MAIZE</name>
<dbReference type="Gene3D" id="1.10.510.10">
    <property type="entry name" value="Transferase(Phosphotransferase) domain 1"/>
    <property type="match status" value="1"/>
</dbReference>
<evidence type="ECO:0000256" key="14">
    <source>
        <dbReference type="RuleBase" id="RU000304"/>
    </source>
</evidence>
<evidence type="ECO:0000256" key="11">
    <source>
        <dbReference type="ARBA" id="ARBA00047899"/>
    </source>
</evidence>
<dbReference type="PROSITE" id="PS00018">
    <property type="entry name" value="EF_HAND_1"/>
    <property type="match status" value="4"/>
</dbReference>
<dbReference type="InterPro" id="IPR011992">
    <property type="entry name" value="EF-hand-dom_pair"/>
</dbReference>
<dbReference type="InterPro" id="IPR000719">
    <property type="entry name" value="Prot_kinase_dom"/>
</dbReference>
<evidence type="ECO:0000256" key="12">
    <source>
        <dbReference type="ARBA" id="ARBA00048679"/>
    </source>
</evidence>
<evidence type="ECO:0000256" key="6">
    <source>
        <dbReference type="ARBA" id="ARBA00022741"/>
    </source>
</evidence>
<evidence type="ECO:0000256" key="10">
    <source>
        <dbReference type="ARBA" id="ARBA00024334"/>
    </source>
</evidence>
<dbReference type="SUPFAM" id="SSF47473">
    <property type="entry name" value="EF-hand"/>
    <property type="match status" value="1"/>
</dbReference>
<keyword evidence="4" id="KW-0479">Metal-binding</keyword>
<feature type="domain" description="EF-hand" evidence="17">
    <location>
        <begin position="322"/>
        <end position="357"/>
    </location>
</feature>
<dbReference type="PROSITE" id="PS50011">
    <property type="entry name" value="PROTEIN_KINASE_DOM"/>
    <property type="match status" value="1"/>
</dbReference>
<dbReference type="Gene3D" id="3.30.200.20">
    <property type="entry name" value="Phosphorylase Kinase, domain 1"/>
    <property type="match status" value="1"/>
</dbReference>
<keyword evidence="3" id="KW-0808">Transferase</keyword>
<dbReference type="CDD" id="cd00051">
    <property type="entry name" value="EFh"/>
    <property type="match status" value="2"/>
</dbReference>
<dbReference type="InterPro" id="IPR002048">
    <property type="entry name" value="EF_hand_dom"/>
</dbReference>
<dbReference type="GO" id="GO:0005509">
    <property type="term" value="F:calcium ion binding"/>
    <property type="evidence" value="ECO:0007669"/>
    <property type="project" value="InterPro"/>
</dbReference>
<dbReference type="Proteomes" id="UP000251960">
    <property type="component" value="Chromosome 1"/>
</dbReference>
<keyword evidence="7 18" id="KW-0418">Kinase</keyword>
<dbReference type="ExpressionAtlas" id="A0A317Y6N0">
    <property type="expression patterns" value="baseline and differential"/>
</dbReference>